<accession>A0AAD9IE96</accession>
<dbReference type="InterPro" id="IPR013852">
    <property type="entry name" value="Transl_elong_P/YeiP_CS"/>
</dbReference>
<dbReference type="Pfam" id="PF01132">
    <property type="entry name" value="EFP"/>
    <property type="match status" value="1"/>
</dbReference>
<dbReference type="Pfam" id="PF09285">
    <property type="entry name" value="Elong-fact-P_C"/>
    <property type="match status" value="1"/>
</dbReference>
<dbReference type="PIRSF" id="PIRSF005901">
    <property type="entry name" value="EF-P"/>
    <property type="match status" value="1"/>
</dbReference>
<reference evidence="9" key="1">
    <citation type="submission" date="2021-01" db="EMBL/GenBank/DDBJ databases">
        <authorList>
            <person name="Eckstrom K.M.E."/>
        </authorList>
    </citation>
    <scope>NUCLEOTIDE SEQUENCE</scope>
    <source>
        <strain evidence="9">UVCC 0001</strain>
    </source>
</reference>
<dbReference type="InterPro" id="IPR001059">
    <property type="entry name" value="Transl_elong_P/YeiP_cen"/>
</dbReference>
<comment type="caution">
    <text evidence="9">The sequence shown here is derived from an EMBL/GenBank/DDBJ whole genome shotgun (WGS) entry which is preliminary data.</text>
</comment>
<dbReference type="GO" id="GO:0003746">
    <property type="term" value="F:translation elongation factor activity"/>
    <property type="evidence" value="ECO:0007669"/>
    <property type="project" value="UniProtKB-KW"/>
</dbReference>
<evidence type="ECO:0000313" key="10">
    <source>
        <dbReference type="Proteomes" id="UP001255856"/>
    </source>
</evidence>
<evidence type="ECO:0000256" key="6">
    <source>
        <dbReference type="ARBA" id="ARBA00022917"/>
    </source>
</evidence>
<organism evidence="9 10">
    <name type="scientific">Prototheca wickerhamii</name>
    <dbReference type="NCBI Taxonomy" id="3111"/>
    <lineage>
        <taxon>Eukaryota</taxon>
        <taxon>Viridiplantae</taxon>
        <taxon>Chlorophyta</taxon>
        <taxon>core chlorophytes</taxon>
        <taxon>Trebouxiophyceae</taxon>
        <taxon>Chlorellales</taxon>
        <taxon>Chlorellaceae</taxon>
        <taxon>Prototheca</taxon>
    </lineage>
</organism>
<proteinExistence type="inferred from homology"/>
<evidence type="ECO:0000256" key="5">
    <source>
        <dbReference type="ARBA" id="ARBA00022768"/>
    </source>
</evidence>
<dbReference type="NCBIfam" id="NF001810">
    <property type="entry name" value="PRK00529.1"/>
    <property type="match status" value="1"/>
</dbReference>
<dbReference type="PROSITE" id="PS01275">
    <property type="entry name" value="EFP"/>
    <property type="match status" value="1"/>
</dbReference>
<dbReference type="CDD" id="cd04470">
    <property type="entry name" value="S1_EF-P_repeat_1"/>
    <property type="match status" value="1"/>
</dbReference>
<keyword evidence="6" id="KW-0648">Protein biosynthesis</keyword>
<dbReference type="EMBL" id="JASFZW010000013">
    <property type="protein sequence ID" value="KAK2075853.1"/>
    <property type="molecule type" value="Genomic_DNA"/>
</dbReference>
<name>A0AAD9IE96_PROWI</name>
<dbReference type="Pfam" id="PF08207">
    <property type="entry name" value="EFP_N"/>
    <property type="match status" value="1"/>
</dbReference>
<dbReference type="HAMAP" id="MF_00141">
    <property type="entry name" value="EF_P"/>
    <property type="match status" value="1"/>
</dbReference>
<evidence type="ECO:0000259" key="8">
    <source>
        <dbReference type="SMART" id="SM01185"/>
    </source>
</evidence>
<keyword evidence="10" id="KW-1185">Reference proteome</keyword>
<dbReference type="InterPro" id="IPR011768">
    <property type="entry name" value="Transl_elongation_fac_P"/>
</dbReference>
<keyword evidence="5" id="KW-0251">Elongation factor</keyword>
<evidence type="ECO:0000256" key="3">
    <source>
        <dbReference type="ARBA" id="ARBA00009479"/>
    </source>
</evidence>
<dbReference type="Proteomes" id="UP001255856">
    <property type="component" value="Unassembled WGS sequence"/>
</dbReference>
<dbReference type="SUPFAM" id="SSF50104">
    <property type="entry name" value="Translation proteins SH3-like domain"/>
    <property type="match status" value="1"/>
</dbReference>
<dbReference type="InterPro" id="IPR013185">
    <property type="entry name" value="Transl_elong_KOW-like"/>
</dbReference>
<evidence type="ECO:0000256" key="4">
    <source>
        <dbReference type="ARBA" id="ARBA00022490"/>
    </source>
</evidence>
<sequence length="158" mass="17210">MHVKPGKGAAFVRSKLKSCLTGHTLDKTWRAGETVQVAQVEKKNAEFTYVDGQDFVFMDMATYEEIRLPRDNSWAAFVTEGCKVMLVLWNGSVISVEPPTTVELTIAATEPGIRGNTVSGGTKPATLETGASIQVPLFVNIGDRIKVDSRSCTYIGRV</sequence>
<dbReference type="InterPro" id="IPR020599">
    <property type="entry name" value="Transl_elong_fac_P/YeiP"/>
</dbReference>
<dbReference type="SUPFAM" id="SSF50249">
    <property type="entry name" value="Nucleic acid-binding proteins"/>
    <property type="match status" value="2"/>
</dbReference>
<feature type="domain" description="Translation elongation factor P/YeiP central" evidence="8">
    <location>
        <begin position="42"/>
        <end position="94"/>
    </location>
</feature>
<dbReference type="InterPro" id="IPR014722">
    <property type="entry name" value="Rib_uL2_dom2"/>
</dbReference>
<gene>
    <name evidence="9" type="ORF">QBZ16_001594</name>
</gene>
<dbReference type="Gene3D" id="2.30.30.30">
    <property type="match status" value="1"/>
</dbReference>
<dbReference type="GO" id="GO:0005829">
    <property type="term" value="C:cytosol"/>
    <property type="evidence" value="ECO:0007669"/>
    <property type="project" value="UniProtKB-ARBA"/>
</dbReference>
<comment type="similarity">
    <text evidence="3">Belongs to the elongation factor P family.</text>
</comment>
<dbReference type="CDD" id="cd05794">
    <property type="entry name" value="S1_EF-P_repeat_2"/>
    <property type="match status" value="1"/>
</dbReference>
<feature type="domain" description="Elongation factor P C-terminal" evidence="7">
    <location>
        <begin position="102"/>
        <end position="157"/>
    </location>
</feature>
<dbReference type="InterPro" id="IPR012340">
    <property type="entry name" value="NA-bd_OB-fold"/>
</dbReference>
<dbReference type="AlphaFoldDB" id="A0AAD9IE96"/>
<dbReference type="SMART" id="SM01185">
    <property type="entry name" value="EFP"/>
    <property type="match status" value="1"/>
</dbReference>
<dbReference type="SMART" id="SM00841">
    <property type="entry name" value="Elong-fact-P_C"/>
    <property type="match status" value="1"/>
</dbReference>
<evidence type="ECO:0000259" key="7">
    <source>
        <dbReference type="SMART" id="SM00841"/>
    </source>
</evidence>
<dbReference type="InterPro" id="IPR015365">
    <property type="entry name" value="Elong-fact-P_C"/>
</dbReference>
<protein>
    <recommendedName>
        <fullName evidence="11">Elongation factor P</fullName>
    </recommendedName>
</protein>
<comment type="pathway">
    <text evidence="2">Protein biosynthesis; polypeptide chain elongation.</text>
</comment>
<dbReference type="PANTHER" id="PTHR30053">
    <property type="entry name" value="ELONGATION FACTOR P"/>
    <property type="match status" value="1"/>
</dbReference>
<dbReference type="PANTHER" id="PTHR30053:SF12">
    <property type="entry name" value="ELONGATION FACTOR P (EF-P) FAMILY PROTEIN"/>
    <property type="match status" value="1"/>
</dbReference>
<evidence type="ECO:0000256" key="2">
    <source>
        <dbReference type="ARBA" id="ARBA00004815"/>
    </source>
</evidence>
<dbReference type="FunFam" id="2.40.50.140:FF:000009">
    <property type="entry name" value="Elongation factor P"/>
    <property type="match status" value="1"/>
</dbReference>
<dbReference type="GO" id="GO:0043043">
    <property type="term" value="P:peptide biosynthetic process"/>
    <property type="evidence" value="ECO:0007669"/>
    <property type="project" value="InterPro"/>
</dbReference>
<dbReference type="Gene3D" id="2.40.50.140">
    <property type="entry name" value="Nucleic acid-binding proteins"/>
    <property type="match status" value="2"/>
</dbReference>
<evidence type="ECO:0008006" key="11">
    <source>
        <dbReference type="Google" id="ProtNLM"/>
    </source>
</evidence>
<keyword evidence="4" id="KW-0963">Cytoplasm</keyword>
<dbReference type="FunFam" id="2.40.50.140:FF:000004">
    <property type="entry name" value="Elongation factor P"/>
    <property type="match status" value="1"/>
</dbReference>
<dbReference type="InterPro" id="IPR008991">
    <property type="entry name" value="Translation_prot_SH3-like_sf"/>
</dbReference>
<dbReference type="NCBIfam" id="TIGR00038">
    <property type="entry name" value="efp"/>
    <property type="match status" value="1"/>
</dbReference>
<comment type="subcellular location">
    <subcellularLocation>
        <location evidence="1">Cytoplasm</location>
    </subcellularLocation>
</comment>
<evidence type="ECO:0000313" key="9">
    <source>
        <dbReference type="EMBL" id="KAK2075853.1"/>
    </source>
</evidence>
<evidence type="ECO:0000256" key="1">
    <source>
        <dbReference type="ARBA" id="ARBA00004496"/>
    </source>
</evidence>